<dbReference type="Pfam" id="PF14606">
    <property type="entry name" value="Lipase_GDSL_3"/>
    <property type="match status" value="1"/>
</dbReference>
<organism evidence="3 4">
    <name type="scientific">Aestuariibaculum sediminum</name>
    <dbReference type="NCBI Taxonomy" id="2770637"/>
    <lineage>
        <taxon>Bacteria</taxon>
        <taxon>Pseudomonadati</taxon>
        <taxon>Bacteroidota</taxon>
        <taxon>Flavobacteriia</taxon>
        <taxon>Flavobacteriales</taxon>
        <taxon>Flavobacteriaceae</taxon>
    </lineage>
</organism>
<keyword evidence="3" id="KW-0378">Hydrolase</keyword>
<evidence type="ECO:0000259" key="2">
    <source>
        <dbReference type="Pfam" id="PF14607"/>
    </source>
</evidence>
<dbReference type="InterPro" id="IPR051532">
    <property type="entry name" value="Ester_Hydrolysis_Enzymes"/>
</dbReference>
<dbReference type="InterPro" id="IPR032740">
    <property type="entry name" value="GxDLY"/>
</dbReference>
<evidence type="ECO:0000313" key="4">
    <source>
        <dbReference type="Proteomes" id="UP000600588"/>
    </source>
</evidence>
<dbReference type="RefSeq" id="WP_188231444.1">
    <property type="nucleotide sequence ID" value="NZ_JACVXB010000012.1"/>
</dbReference>
<dbReference type="Proteomes" id="UP000600588">
    <property type="component" value="Unassembled WGS sequence"/>
</dbReference>
<comment type="caution">
    <text evidence="3">The sequence shown here is derived from an EMBL/GenBank/DDBJ whole genome shotgun (WGS) entry which is preliminary data.</text>
</comment>
<accession>A0A8J6Q4H7</accession>
<proteinExistence type="predicted"/>
<dbReference type="EMBL" id="JACVXB010000012">
    <property type="protein sequence ID" value="MBD0833665.1"/>
    <property type="molecule type" value="Genomic_DNA"/>
</dbReference>
<dbReference type="Gene3D" id="2.60.120.260">
    <property type="entry name" value="Galactose-binding domain-like"/>
    <property type="match status" value="1"/>
</dbReference>
<keyword evidence="4" id="KW-1185">Reference proteome</keyword>
<dbReference type="Gene3D" id="3.40.50.1110">
    <property type="entry name" value="SGNH hydrolase"/>
    <property type="match status" value="1"/>
</dbReference>
<name>A0A8J6Q4H7_9FLAO</name>
<protein>
    <submittedName>
        <fullName evidence="3">SGNH/GDSL hydrolase family protein</fullName>
    </submittedName>
</protein>
<dbReference type="GO" id="GO:0016788">
    <property type="term" value="F:hydrolase activity, acting on ester bonds"/>
    <property type="evidence" value="ECO:0007669"/>
    <property type="project" value="UniProtKB-ARBA"/>
</dbReference>
<sequence>MKYTLQVTLTIFVGVLFFGLNGFAQKSSDIKYYPSSNFTMVGKIMDTDKPFHRIDTAKYSNIPEHIKTRLTRSAGLAISFKTNSKSIHAKWCTTSKYPSSGMTPIAFRGLDLYTKINGKWQFAGVGRPKSGENSSEGKLVANLNGEQREYLLYLPVYSETTSLEIGVENTAKITAGDQPFNKRILVYGSSIVQGAGASRPGMAYTSRMSRNTGFNFLNLGMSGVARMEKEVANMVADIEADVYLLDCIPNSSPKEITQRTGNLIKTIRSKNPNAPIILMQSVVREIGFVDEKTGEKVKMQNKNAYDEFMKLHQSGMKNIYFIFGNDFLGDDHEGTVDGTHPNDLGFDRMIKAITPQILPIINQ</sequence>
<dbReference type="AlphaFoldDB" id="A0A8J6Q4H7"/>
<feature type="domain" description="SGNH hydrolase-type esterase N-terminal" evidence="2">
    <location>
        <begin position="32"/>
        <end position="173"/>
    </location>
</feature>
<dbReference type="InterPro" id="IPR013830">
    <property type="entry name" value="SGNH_hydro"/>
</dbReference>
<dbReference type="InterPro" id="IPR036514">
    <property type="entry name" value="SGNH_hydro_sf"/>
</dbReference>
<evidence type="ECO:0000259" key="1">
    <source>
        <dbReference type="Pfam" id="PF14606"/>
    </source>
</evidence>
<feature type="domain" description="SGNH hydrolase-type esterase" evidence="1">
    <location>
        <begin position="181"/>
        <end position="357"/>
    </location>
</feature>
<gene>
    <name evidence="3" type="ORF">ICJ83_16145</name>
</gene>
<dbReference type="PANTHER" id="PTHR30383">
    <property type="entry name" value="THIOESTERASE 1/PROTEASE 1/LYSOPHOSPHOLIPASE L1"/>
    <property type="match status" value="1"/>
</dbReference>
<evidence type="ECO:0000313" key="3">
    <source>
        <dbReference type="EMBL" id="MBD0833665.1"/>
    </source>
</evidence>
<reference evidence="3 4" key="1">
    <citation type="submission" date="2020-09" db="EMBL/GenBank/DDBJ databases">
        <title>TT11 complete genome.</title>
        <authorList>
            <person name="Wu Z."/>
        </authorList>
    </citation>
    <scope>NUCLEOTIDE SEQUENCE [LARGE SCALE GENOMIC DNA]</scope>
    <source>
        <strain evidence="3 4">TT11</strain>
    </source>
</reference>
<dbReference type="SUPFAM" id="SSF52266">
    <property type="entry name" value="SGNH hydrolase"/>
    <property type="match status" value="1"/>
</dbReference>
<dbReference type="Pfam" id="PF14607">
    <property type="entry name" value="GxDLY"/>
    <property type="match status" value="1"/>
</dbReference>